<feature type="region of interest" description="Disordered" evidence="1">
    <location>
        <begin position="32"/>
        <end position="63"/>
    </location>
</feature>
<keyword evidence="2" id="KW-0812">Transmembrane</keyword>
<proteinExistence type="predicted"/>
<accession>A0AAV0GD24</accession>
<organism evidence="3 4">
    <name type="scientific">Cuscuta epithymum</name>
    <dbReference type="NCBI Taxonomy" id="186058"/>
    <lineage>
        <taxon>Eukaryota</taxon>
        <taxon>Viridiplantae</taxon>
        <taxon>Streptophyta</taxon>
        <taxon>Embryophyta</taxon>
        <taxon>Tracheophyta</taxon>
        <taxon>Spermatophyta</taxon>
        <taxon>Magnoliopsida</taxon>
        <taxon>eudicotyledons</taxon>
        <taxon>Gunneridae</taxon>
        <taxon>Pentapetalae</taxon>
        <taxon>asterids</taxon>
        <taxon>lamiids</taxon>
        <taxon>Solanales</taxon>
        <taxon>Convolvulaceae</taxon>
        <taxon>Cuscuteae</taxon>
        <taxon>Cuscuta</taxon>
        <taxon>Cuscuta subgen. Cuscuta</taxon>
    </lineage>
</organism>
<comment type="caution">
    <text evidence="3">The sequence shown here is derived from an EMBL/GenBank/DDBJ whole genome shotgun (WGS) entry which is preliminary data.</text>
</comment>
<keyword evidence="2" id="KW-0472">Membrane</keyword>
<name>A0AAV0GD24_9ASTE</name>
<evidence type="ECO:0000256" key="1">
    <source>
        <dbReference type="SAM" id="MobiDB-lite"/>
    </source>
</evidence>
<protein>
    <submittedName>
        <fullName evidence="3">Uncharacterized protein</fullName>
    </submittedName>
</protein>
<dbReference type="EMBL" id="CAMAPF010001084">
    <property type="protein sequence ID" value="CAH9145754.1"/>
    <property type="molecule type" value="Genomic_DNA"/>
</dbReference>
<dbReference type="AlphaFoldDB" id="A0AAV0GD24"/>
<evidence type="ECO:0000313" key="3">
    <source>
        <dbReference type="EMBL" id="CAH9145754.1"/>
    </source>
</evidence>
<evidence type="ECO:0000256" key="2">
    <source>
        <dbReference type="SAM" id="Phobius"/>
    </source>
</evidence>
<keyword evidence="2" id="KW-1133">Transmembrane helix</keyword>
<gene>
    <name evidence="3" type="ORF">CEPIT_LOCUS42459</name>
</gene>
<dbReference type="Proteomes" id="UP001152523">
    <property type="component" value="Unassembled WGS sequence"/>
</dbReference>
<feature type="transmembrane region" description="Helical" evidence="2">
    <location>
        <begin position="159"/>
        <end position="180"/>
    </location>
</feature>
<keyword evidence="4" id="KW-1185">Reference proteome</keyword>
<sequence length="181" mass="20660">MDMVNVEEKLIDQFNDMDLGPTAGALLIDDDGVSESESGETTREVTNRATKVRSPPEPPPGVERGARVQDIYFDCLDFLMLCPPPMRFYYFVIWILVTVFVAMCVSLFGILAFLHVISYVWIFGNRDGCVKPGTWLAIRVALSRVTVFKSHHRVYSRSCWCLFGVRFVFHLIDVMILKLMI</sequence>
<feature type="transmembrane region" description="Helical" evidence="2">
    <location>
        <begin position="88"/>
        <end position="121"/>
    </location>
</feature>
<evidence type="ECO:0000313" key="4">
    <source>
        <dbReference type="Proteomes" id="UP001152523"/>
    </source>
</evidence>
<reference evidence="3" key="1">
    <citation type="submission" date="2022-07" db="EMBL/GenBank/DDBJ databases">
        <authorList>
            <person name="Macas J."/>
            <person name="Novak P."/>
            <person name="Neumann P."/>
        </authorList>
    </citation>
    <scope>NUCLEOTIDE SEQUENCE</scope>
</reference>